<name>A0ABY6MY20_9ALTE</name>
<feature type="signal peptide" evidence="1">
    <location>
        <begin position="1"/>
        <end position="19"/>
    </location>
</feature>
<dbReference type="Proteomes" id="UP001163739">
    <property type="component" value="Chromosome"/>
</dbReference>
<evidence type="ECO:0000313" key="4">
    <source>
        <dbReference type="Proteomes" id="UP001163739"/>
    </source>
</evidence>
<feature type="domain" description="DUF2846" evidence="2">
    <location>
        <begin position="35"/>
        <end position="129"/>
    </location>
</feature>
<protein>
    <submittedName>
        <fullName evidence="3">DUF2846 domain-containing protein</fullName>
    </submittedName>
</protein>
<sequence length="160" mass="18337">MRKTFLLLLLLTYMQLGCATFVEPVLFESPVALKEGQAAVYLYRTDLYDLKDAYPFVFLNGESQGALEHKHYKLWMLDTGQYEWMIKAGSAWDELMAVDDWEIREKKITLDVSAGKYYFLRLKPSTQAHVMGWRDAKLELVAEDNAIKGMGGNALSINNE</sequence>
<accession>A0ABY6MY20</accession>
<feature type="chain" id="PRO_5045426026" evidence="1">
    <location>
        <begin position="20"/>
        <end position="160"/>
    </location>
</feature>
<evidence type="ECO:0000313" key="3">
    <source>
        <dbReference type="EMBL" id="UZE94718.1"/>
    </source>
</evidence>
<evidence type="ECO:0000259" key="2">
    <source>
        <dbReference type="Pfam" id="PF11008"/>
    </source>
</evidence>
<evidence type="ECO:0000256" key="1">
    <source>
        <dbReference type="SAM" id="SignalP"/>
    </source>
</evidence>
<dbReference type="EMBL" id="CP100390">
    <property type="protein sequence ID" value="UZE94718.1"/>
    <property type="molecule type" value="Genomic_DNA"/>
</dbReference>
<gene>
    <name evidence="3" type="ORF">NKI27_11560</name>
</gene>
<dbReference type="RefSeq" id="WP_265046211.1">
    <property type="nucleotide sequence ID" value="NZ_CP100390.1"/>
</dbReference>
<dbReference type="Pfam" id="PF11008">
    <property type="entry name" value="DUF2846"/>
    <property type="match status" value="1"/>
</dbReference>
<organism evidence="3 4">
    <name type="scientific">Alkalimarinus alittae</name>
    <dbReference type="NCBI Taxonomy" id="2961619"/>
    <lineage>
        <taxon>Bacteria</taxon>
        <taxon>Pseudomonadati</taxon>
        <taxon>Pseudomonadota</taxon>
        <taxon>Gammaproteobacteria</taxon>
        <taxon>Alteromonadales</taxon>
        <taxon>Alteromonadaceae</taxon>
        <taxon>Alkalimarinus</taxon>
    </lineage>
</organism>
<dbReference type="InterPro" id="IPR022548">
    <property type="entry name" value="DUF2846"/>
</dbReference>
<keyword evidence="1" id="KW-0732">Signal</keyword>
<proteinExistence type="predicted"/>
<keyword evidence="4" id="KW-1185">Reference proteome</keyword>
<reference evidence="3" key="1">
    <citation type="submission" date="2022-06" db="EMBL/GenBank/DDBJ databases">
        <title>Alkalimarinus sp. nov., isolated from gut of a Alitta virens.</title>
        <authorList>
            <person name="Yang A.I."/>
            <person name="Shin N.-R."/>
        </authorList>
    </citation>
    <scope>NUCLEOTIDE SEQUENCE</scope>
    <source>
        <strain evidence="3">A2M4</strain>
    </source>
</reference>